<dbReference type="OrthoDB" id="539213at2759"/>
<feature type="repeat" description="ANK" evidence="3">
    <location>
        <begin position="1"/>
        <end position="26"/>
    </location>
</feature>
<evidence type="ECO:0000256" key="1">
    <source>
        <dbReference type="ARBA" id="ARBA00022737"/>
    </source>
</evidence>
<organism evidence="4 5">
    <name type="scientific">Cotesia congregata</name>
    <name type="common">Parasitoid wasp</name>
    <name type="synonym">Apanteles congregatus</name>
    <dbReference type="NCBI Taxonomy" id="51543"/>
    <lineage>
        <taxon>Eukaryota</taxon>
        <taxon>Metazoa</taxon>
        <taxon>Ecdysozoa</taxon>
        <taxon>Arthropoda</taxon>
        <taxon>Hexapoda</taxon>
        <taxon>Insecta</taxon>
        <taxon>Pterygota</taxon>
        <taxon>Neoptera</taxon>
        <taxon>Endopterygota</taxon>
        <taxon>Hymenoptera</taxon>
        <taxon>Apocrita</taxon>
        <taxon>Ichneumonoidea</taxon>
        <taxon>Braconidae</taxon>
        <taxon>Microgastrinae</taxon>
        <taxon>Cotesia</taxon>
    </lineage>
</organism>
<gene>
    <name evidence="4" type="ORF">HICCMSTLAB_LOCUS4685</name>
</gene>
<evidence type="ECO:0000313" key="4">
    <source>
        <dbReference type="EMBL" id="CAG5088023.1"/>
    </source>
</evidence>
<keyword evidence="5" id="KW-1185">Reference proteome</keyword>
<proteinExistence type="predicted"/>
<dbReference type="SUPFAM" id="SSF48403">
    <property type="entry name" value="Ankyrin repeat"/>
    <property type="match status" value="1"/>
</dbReference>
<dbReference type="PROSITE" id="PS50297">
    <property type="entry name" value="ANK_REP_REGION"/>
    <property type="match status" value="3"/>
</dbReference>
<reference evidence="4" key="1">
    <citation type="submission" date="2021-04" db="EMBL/GenBank/DDBJ databases">
        <authorList>
            <person name="Chebbi M.A.C M."/>
        </authorList>
    </citation>
    <scope>NUCLEOTIDE SEQUENCE</scope>
</reference>
<dbReference type="Gene3D" id="1.25.40.20">
    <property type="entry name" value="Ankyrin repeat-containing domain"/>
    <property type="match status" value="1"/>
</dbReference>
<dbReference type="InterPro" id="IPR002110">
    <property type="entry name" value="Ankyrin_rpt"/>
</dbReference>
<feature type="repeat" description="ANK" evidence="3">
    <location>
        <begin position="28"/>
        <end position="60"/>
    </location>
</feature>
<evidence type="ECO:0000256" key="3">
    <source>
        <dbReference type="PROSITE-ProRule" id="PRU00023"/>
    </source>
</evidence>
<dbReference type="Proteomes" id="UP000786811">
    <property type="component" value="Unassembled WGS sequence"/>
</dbReference>
<dbReference type="EMBL" id="CAJNRD030001119">
    <property type="protein sequence ID" value="CAG5088023.1"/>
    <property type="molecule type" value="Genomic_DNA"/>
</dbReference>
<dbReference type="PANTHER" id="PTHR24198">
    <property type="entry name" value="ANKYRIN REPEAT AND PROTEIN KINASE DOMAIN-CONTAINING PROTEIN"/>
    <property type="match status" value="1"/>
</dbReference>
<dbReference type="Pfam" id="PF12796">
    <property type="entry name" value="Ank_2"/>
    <property type="match status" value="1"/>
</dbReference>
<accession>A0A8J2MFC8</accession>
<dbReference type="InterPro" id="IPR036770">
    <property type="entry name" value="Ankyrin_rpt-contain_sf"/>
</dbReference>
<keyword evidence="2 3" id="KW-0040">ANK repeat</keyword>
<protein>
    <submittedName>
        <fullName evidence="4">Similar to RF_0381: Putative ankyrin repeat protein RF_0381 (Rickettsia felis (Strain ATCC VR-1525 / URRWXCal2))</fullName>
    </submittedName>
</protein>
<dbReference type="AlphaFoldDB" id="A0A8J2MFC8"/>
<evidence type="ECO:0000256" key="2">
    <source>
        <dbReference type="ARBA" id="ARBA00023043"/>
    </source>
</evidence>
<keyword evidence="1" id="KW-0677">Repeat</keyword>
<dbReference type="SMART" id="SM00248">
    <property type="entry name" value="ANK"/>
    <property type="match status" value="3"/>
</dbReference>
<dbReference type="PANTHER" id="PTHR24198:SF165">
    <property type="entry name" value="ANKYRIN REPEAT-CONTAINING PROTEIN-RELATED"/>
    <property type="match status" value="1"/>
</dbReference>
<evidence type="ECO:0000313" key="5">
    <source>
        <dbReference type="Proteomes" id="UP000786811"/>
    </source>
</evidence>
<feature type="repeat" description="ANK" evidence="3">
    <location>
        <begin position="61"/>
        <end position="93"/>
    </location>
</feature>
<comment type="caution">
    <text evidence="4">The sequence shown here is derived from an EMBL/GenBank/DDBJ whole genome shotgun (WGS) entry which is preliminary data.</text>
</comment>
<sequence>MAARFGHFEIIKFLIEQGLDVNITERKCGSSILHHAAASPNYKLVKFLLDNNAKIDAKKRNGETPILCAISNTRINIVKLLIARGADINTGQGSIKRSIILHYKLSSFDTCAKSCSIILNVSFDVKVQDSDSQFDCESIIESLIVTLTSAGLTVCEGNRQAGEKGYYDDFTKTCLEELQKMKVNKVGVSNITFFNVLHMSFHYLAIRLKFASLDQVINERKLNIAYPTYGVRLFQKLSKVQRRIKYLEEVEEFVGGMLWDLGLPSTFIRELWYYFTNVQLKKIIFHKNDDLSMLFKDFIEI</sequence>
<name>A0A8J2MFC8_COTCN</name>
<dbReference type="PROSITE" id="PS50088">
    <property type="entry name" value="ANK_REPEAT"/>
    <property type="match status" value="3"/>
</dbReference>